<dbReference type="Gene3D" id="3.90.640.10">
    <property type="entry name" value="Actin, Chain A, domain 4"/>
    <property type="match status" value="1"/>
</dbReference>
<dbReference type="GO" id="GO:0140662">
    <property type="term" value="F:ATP-dependent protein folding chaperone"/>
    <property type="evidence" value="ECO:0007669"/>
    <property type="project" value="InterPro"/>
</dbReference>
<dbReference type="AlphaFoldDB" id="A0A6L5XM40"/>
<dbReference type="GO" id="GO:0005524">
    <property type="term" value="F:ATP binding"/>
    <property type="evidence" value="ECO:0007669"/>
    <property type="project" value="UniProtKB-KW"/>
</dbReference>
<keyword evidence="5" id="KW-1185">Reference proteome</keyword>
<dbReference type="InterPro" id="IPR043129">
    <property type="entry name" value="ATPase_NBD"/>
</dbReference>
<evidence type="ECO:0000256" key="2">
    <source>
        <dbReference type="ARBA" id="ARBA00022840"/>
    </source>
</evidence>
<dbReference type="SUPFAM" id="SSF53067">
    <property type="entry name" value="Actin-like ATPase domain"/>
    <property type="match status" value="2"/>
</dbReference>
<dbReference type="PANTHER" id="PTHR19375">
    <property type="entry name" value="HEAT SHOCK PROTEIN 70KDA"/>
    <property type="match status" value="1"/>
</dbReference>
<sequence>MKSIGIDLGTTNTYLYGTGGASAEPAPLTLPRISDENGCIATVVLYQDHKPLLIGNIAESEYHTNRAAMPARTLRSQFKPEIAHGDSEAMEWMTDFLRELRAALPEGVLEPESRIYVGMPSRTREDFSLNLAQCFVRAGWPRPAFVRESDAAMISCLQSGALSIDDIENRALILDFGGGTCDFTSLESMDVLQNGGDPLFGGRLFDDLLFQVFCRKNELFQRDAPGSGYEYYLHWIQCKAEKERFSDAVALDGAARVSLHAVWHDARGNRQDAYVHDYTREDFIRDAENYAATDSLRAMLGQYADRGGLSPQARDLLQGRRIGLLSWFRSILGGIDGRRDISKVILTGGSSRWFFVQDMARELFPAAERAMSRRTYEDIAYGLALYPVLSESHAAVRALLGEKIETFADQACEVVRNIVAKHATFAVRLCTERIVDRDIMPVLEEARKVQKTVEQLERAFVENIQNDAGLLAVIREKTEALREEIQYELQQRFRAWLRRNGVPLAPRFEFPARALSNDFFDAISVKVSRLAFLNIMDFMASAVLPGIAAYAVAGAIAHTGEAVSAVLGGGAAFMGVWGLGKVAKGFLWKRKLPRFFLTETNRRKIVEKNKAYIEAALGKAFADVQAGLADDAERRLRHALASMLSRLTVLNQVRCARP</sequence>
<keyword evidence="2 3" id="KW-0067">ATP-binding</keyword>
<dbReference type="Gene3D" id="3.30.420.40">
    <property type="match status" value="2"/>
</dbReference>
<name>A0A6L5XM40_9BACT</name>
<keyword evidence="1 3" id="KW-0547">Nucleotide-binding</keyword>
<comment type="similarity">
    <text evidence="3">Belongs to the heat shock protein 70 family.</text>
</comment>
<evidence type="ECO:0000256" key="1">
    <source>
        <dbReference type="ARBA" id="ARBA00022741"/>
    </source>
</evidence>
<protein>
    <submittedName>
        <fullName evidence="4">Molecular chaperone</fullName>
    </submittedName>
</protein>
<reference evidence="4 5" key="1">
    <citation type="submission" date="2019-09" db="EMBL/GenBank/DDBJ databases">
        <title>In-depth cultivation of the pig gut microbiome towards novel bacterial diversity and tailored functional studies.</title>
        <authorList>
            <person name="Wylensek D."/>
            <person name="Hitch T.C.A."/>
            <person name="Clavel T."/>
        </authorList>
    </citation>
    <scope>NUCLEOTIDE SEQUENCE [LARGE SCALE GENOMIC DNA]</scope>
    <source>
        <strain evidence="4 5">PG-178-WT-4</strain>
    </source>
</reference>
<evidence type="ECO:0000313" key="4">
    <source>
        <dbReference type="EMBL" id="MSS28334.1"/>
    </source>
</evidence>
<dbReference type="RefSeq" id="WP_154511622.1">
    <property type="nucleotide sequence ID" value="NZ_VUMH01000009.1"/>
</dbReference>
<proteinExistence type="inferred from homology"/>
<evidence type="ECO:0000256" key="3">
    <source>
        <dbReference type="RuleBase" id="RU003322"/>
    </source>
</evidence>
<dbReference type="CDD" id="cd10170">
    <property type="entry name" value="ASKHA_NBD_HSP70"/>
    <property type="match status" value="1"/>
</dbReference>
<dbReference type="Proteomes" id="UP000477488">
    <property type="component" value="Unassembled WGS sequence"/>
</dbReference>
<dbReference type="EMBL" id="VUMH01000009">
    <property type="protein sequence ID" value="MSS28334.1"/>
    <property type="molecule type" value="Genomic_DNA"/>
</dbReference>
<organism evidence="4 5">
    <name type="scientific">Desulfovibrio porci</name>
    <dbReference type="NCBI Taxonomy" id="2605782"/>
    <lineage>
        <taxon>Bacteria</taxon>
        <taxon>Pseudomonadati</taxon>
        <taxon>Thermodesulfobacteriota</taxon>
        <taxon>Desulfovibrionia</taxon>
        <taxon>Desulfovibrionales</taxon>
        <taxon>Desulfovibrionaceae</taxon>
        <taxon>Desulfovibrio</taxon>
    </lineage>
</organism>
<gene>
    <name evidence="4" type="ORF">FYJ44_09870</name>
</gene>
<evidence type="ECO:0000313" key="5">
    <source>
        <dbReference type="Proteomes" id="UP000477488"/>
    </source>
</evidence>
<accession>A0A6L5XM40</accession>
<comment type="caution">
    <text evidence="4">The sequence shown here is derived from an EMBL/GenBank/DDBJ whole genome shotgun (WGS) entry which is preliminary data.</text>
</comment>
<dbReference type="InterPro" id="IPR013126">
    <property type="entry name" value="Hsp_70_fam"/>
</dbReference>